<keyword evidence="1" id="KW-0378">Hydrolase</keyword>
<proteinExistence type="predicted"/>
<dbReference type="InterPro" id="IPR036412">
    <property type="entry name" value="HAD-like_sf"/>
</dbReference>
<dbReference type="Gene3D" id="1.10.150.400">
    <property type="match status" value="1"/>
</dbReference>
<dbReference type="RefSeq" id="WP_143372470.1">
    <property type="nucleotide sequence ID" value="NZ_VJVZ01000003.1"/>
</dbReference>
<dbReference type="Gene3D" id="3.40.50.1000">
    <property type="entry name" value="HAD superfamily/HAD-like"/>
    <property type="match status" value="1"/>
</dbReference>
<dbReference type="Pfam" id="PF00702">
    <property type="entry name" value="Hydrolase"/>
    <property type="match status" value="1"/>
</dbReference>
<dbReference type="PANTHER" id="PTHR46191:SF2">
    <property type="entry name" value="HALOACID DEHALOGENASE-LIKE HYDROLASE DOMAIN-CONTAINING PROTEIN 3"/>
    <property type="match status" value="1"/>
</dbReference>
<dbReference type="SFLD" id="SFLDS00003">
    <property type="entry name" value="Haloacid_Dehalogenase"/>
    <property type="match status" value="1"/>
</dbReference>
<organism evidence="1 2">
    <name type="scientific">Flavobacterium zepuense</name>
    <dbReference type="NCBI Taxonomy" id="2593302"/>
    <lineage>
        <taxon>Bacteria</taxon>
        <taxon>Pseudomonadati</taxon>
        <taxon>Bacteroidota</taxon>
        <taxon>Flavobacteriia</taxon>
        <taxon>Flavobacteriales</taxon>
        <taxon>Flavobacteriaceae</taxon>
        <taxon>Flavobacterium</taxon>
    </lineage>
</organism>
<gene>
    <name evidence="1" type="ORF">FMM05_06170</name>
</gene>
<comment type="caution">
    <text evidence="1">The sequence shown here is derived from an EMBL/GenBank/DDBJ whole genome shotgun (WGS) entry which is preliminary data.</text>
</comment>
<dbReference type="OrthoDB" id="3669651at2"/>
<dbReference type="InterPro" id="IPR006439">
    <property type="entry name" value="HAD-SF_hydro_IA"/>
</dbReference>
<name>A0A552V5R2_9FLAO</name>
<protein>
    <submittedName>
        <fullName evidence="1">HAD family hydrolase</fullName>
    </submittedName>
</protein>
<dbReference type="Proteomes" id="UP000320643">
    <property type="component" value="Unassembled WGS sequence"/>
</dbReference>
<dbReference type="InterPro" id="IPR051828">
    <property type="entry name" value="HAD-like_hydrolase_domain"/>
</dbReference>
<dbReference type="PANTHER" id="PTHR46191">
    <property type="match status" value="1"/>
</dbReference>
<dbReference type="AlphaFoldDB" id="A0A552V5R2"/>
<dbReference type="GO" id="GO:0016787">
    <property type="term" value="F:hydrolase activity"/>
    <property type="evidence" value="ECO:0007669"/>
    <property type="project" value="UniProtKB-KW"/>
</dbReference>
<evidence type="ECO:0000313" key="2">
    <source>
        <dbReference type="Proteomes" id="UP000320643"/>
    </source>
</evidence>
<dbReference type="SUPFAM" id="SSF56784">
    <property type="entry name" value="HAD-like"/>
    <property type="match status" value="1"/>
</dbReference>
<dbReference type="InterPro" id="IPR023214">
    <property type="entry name" value="HAD_sf"/>
</dbReference>
<dbReference type="NCBIfam" id="TIGR01549">
    <property type="entry name" value="HAD-SF-IA-v1"/>
    <property type="match status" value="1"/>
</dbReference>
<keyword evidence="2" id="KW-1185">Reference proteome</keyword>
<dbReference type="EMBL" id="VJVZ01000003">
    <property type="protein sequence ID" value="TRW25806.1"/>
    <property type="molecule type" value="Genomic_DNA"/>
</dbReference>
<sequence>MMQWIPKLYKYKHISFDLWLTLIKSHPEFKTHRNLLFKNYFAINKPIEEVAAIIRKFDILTNSINEKVGRNFDTFEIYYLILDALAVDIETIDRPKLEDFYAQTHNLLLQYKPVLLDNDIPQALQQLKAEGKTMNILSNTAFIKGSSLRKVLAHYGLDDVFNFQIYSDEAGFSKPSAGIYQHTYNNIAAIGTIAKNEVLHVGDNRISDYDGALAFGFDAHLIINAPVNEPNLQPA</sequence>
<evidence type="ECO:0000313" key="1">
    <source>
        <dbReference type="EMBL" id="TRW25806.1"/>
    </source>
</evidence>
<accession>A0A552V5R2</accession>
<reference evidence="1 2" key="1">
    <citation type="submission" date="2019-07" db="EMBL/GenBank/DDBJ databases">
        <title>Flavobacterium sp. nov., isolated from glacier ice.</title>
        <authorList>
            <person name="Liu Q."/>
            <person name="Xin Y.-H."/>
        </authorList>
    </citation>
    <scope>NUCLEOTIDE SEQUENCE [LARGE SCALE GENOMIC DNA]</scope>
    <source>
        <strain evidence="1 2">ZT4R6</strain>
    </source>
</reference>
<dbReference type="SFLD" id="SFLDG01129">
    <property type="entry name" value="C1.5:_HAD__Beta-PGM__Phosphata"/>
    <property type="match status" value="1"/>
</dbReference>